<organism evidence="1 2">
    <name type="scientific">Triparma retinervis</name>
    <dbReference type="NCBI Taxonomy" id="2557542"/>
    <lineage>
        <taxon>Eukaryota</taxon>
        <taxon>Sar</taxon>
        <taxon>Stramenopiles</taxon>
        <taxon>Ochrophyta</taxon>
        <taxon>Bolidophyceae</taxon>
        <taxon>Parmales</taxon>
        <taxon>Triparmaceae</taxon>
        <taxon>Triparma</taxon>
    </lineage>
</organism>
<proteinExistence type="predicted"/>
<comment type="caution">
    <text evidence="1">The sequence shown here is derived from an EMBL/GenBank/DDBJ whole genome shotgun (WGS) entry which is preliminary data.</text>
</comment>
<accession>A0A9W6ZAK8</accession>
<name>A0A9W6ZAK8_9STRA</name>
<reference evidence="1" key="1">
    <citation type="submission" date="2022-07" db="EMBL/GenBank/DDBJ databases">
        <title>Genome analysis of Parmales, a sister group of diatoms, reveals the evolutionary specialization of diatoms from phago-mixotrophs to photoautotrophs.</title>
        <authorList>
            <person name="Ban H."/>
            <person name="Sato S."/>
            <person name="Yoshikawa S."/>
            <person name="Kazumasa Y."/>
            <person name="Nakamura Y."/>
            <person name="Ichinomiya M."/>
            <person name="Saitoh K."/>
            <person name="Sato N."/>
            <person name="Blanc-Mathieu R."/>
            <person name="Endo H."/>
            <person name="Kuwata A."/>
            <person name="Ogata H."/>
        </authorList>
    </citation>
    <scope>NUCLEOTIDE SEQUENCE</scope>
</reference>
<gene>
    <name evidence="1" type="ORF">TrRE_jg1417</name>
</gene>
<evidence type="ECO:0000313" key="1">
    <source>
        <dbReference type="EMBL" id="GMH46630.1"/>
    </source>
</evidence>
<dbReference type="AlphaFoldDB" id="A0A9W6ZAK8"/>
<sequence length="362" mass="40503">MSSYYKINVPLPDDLSAESPILISQNCSLRSAMTALEVGCRRMDSEVEGTWSVVSTATKIPFYDGSKTVTDCFESILSAPVLDSPSLCDTVVGRPPASDLLPWALKVNVRVVSYLNGIHTFNESVGTIVMPSAPPEADSGITDKVITLFLRAAISVVTKCRDVVWYGDVYEEEDMGMHYQREKVDSWKTEDEELQAFRGQLGEVKEPELTHTVALLDIYLFYHNYLHNLTARIQNPSPCPSPLVSSVISGLIKSIDSTCCVLPPPPPRVDPTTTYVDHTTTTYSDPPYFQESLLRFVAKGQPTHACRFKPVAESLGWWSAHSKEIEGMEELWKVDVGIPGLLRRLRRHLMKDWSVTMRALFR</sequence>
<dbReference type="EMBL" id="BRXZ01001801">
    <property type="protein sequence ID" value="GMH46630.1"/>
    <property type="molecule type" value="Genomic_DNA"/>
</dbReference>
<protein>
    <submittedName>
        <fullName evidence="1">Uncharacterized protein</fullName>
    </submittedName>
</protein>
<evidence type="ECO:0000313" key="2">
    <source>
        <dbReference type="Proteomes" id="UP001165082"/>
    </source>
</evidence>
<keyword evidence="2" id="KW-1185">Reference proteome</keyword>
<dbReference type="Proteomes" id="UP001165082">
    <property type="component" value="Unassembled WGS sequence"/>
</dbReference>
<dbReference type="OrthoDB" id="269405at2759"/>